<keyword evidence="3" id="KW-1185">Reference proteome</keyword>
<dbReference type="InterPro" id="IPR002509">
    <property type="entry name" value="NODB_dom"/>
</dbReference>
<organism evidence="2 3">
    <name type="scientific">Corynebacterium qintianiae</name>
    <dbReference type="NCBI Taxonomy" id="2709392"/>
    <lineage>
        <taxon>Bacteria</taxon>
        <taxon>Bacillati</taxon>
        <taxon>Actinomycetota</taxon>
        <taxon>Actinomycetes</taxon>
        <taxon>Mycobacteriales</taxon>
        <taxon>Corynebacteriaceae</taxon>
        <taxon>Corynebacterium</taxon>
    </lineage>
</organism>
<dbReference type="Proteomes" id="UP000594586">
    <property type="component" value="Chromosome"/>
</dbReference>
<sequence length="291" mass="30011">MPLAGAAGMLASCAVPGSRGAGVAPPASTTAFTPSAIAATSWSVSTTLATPAPTPTREAVAQRYANAVPDAWGMALPGIEQTVASPIKTIALTFDACGGPHGSLIDESLLTTLQQHNVSATLFWNKRWIDANPRRAQEIAANPLFQIENHGTAHKPLSVNGRAAYGIPGTASVAELIDEIEDNREFMKEFLGVESNWFRSGTAHYDDTAVQIARDLGVSIAGFAVNGDAGATLSAPQVAQNLVRSAPGSIAILHMNQPAHGTASGVAAAIPQLRAAGYTFVRLGAAPARSP</sequence>
<reference evidence="2 3" key="1">
    <citation type="submission" date="2020-11" db="EMBL/GenBank/DDBJ databases">
        <title>Corynebacterium sp. MC1420.</title>
        <authorList>
            <person name="Zhou J."/>
        </authorList>
    </citation>
    <scope>NUCLEOTIDE SEQUENCE [LARGE SCALE GENOMIC DNA]</scope>
    <source>
        <strain evidence="2 3">MC1420</strain>
    </source>
</reference>
<dbReference type="PANTHER" id="PTHR10587:SF134">
    <property type="entry name" value="SECRETED PROTEIN"/>
    <property type="match status" value="1"/>
</dbReference>
<dbReference type="Pfam" id="PF01522">
    <property type="entry name" value="Polysacc_deac_1"/>
    <property type="match status" value="1"/>
</dbReference>
<dbReference type="InterPro" id="IPR011330">
    <property type="entry name" value="Glyco_hydro/deAcase_b/a-brl"/>
</dbReference>
<dbReference type="Gene3D" id="3.20.20.370">
    <property type="entry name" value="Glycoside hydrolase/deacetylase"/>
    <property type="match status" value="1"/>
</dbReference>
<dbReference type="GO" id="GO:0016810">
    <property type="term" value="F:hydrolase activity, acting on carbon-nitrogen (but not peptide) bonds"/>
    <property type="evidence" value="ECO:0007669"/>
    <property type="project" value="InterPro"/>
</dbReference>
<proteinExistence type="predicted"/>
<dbReference type="InterPro" id="IPR050248">
    <property type="entry name" value="Polysacc_deacetylase_ArnD"/>
</dbReference>
<dbReference type="KEGG" id="cqn:G7Y29_02390"/>
<protein>
    <submittedName>
        <fullName evidence="2">Polysaccharide deacetylase family protein</fullName>
    </submittedName>
</protein>
<evidence type="ECO:0000259" key="1">
    <source>
        <dbReference type="PROSITE" id="PS51677"/>
    </source>
</evidence>
<dbReference type="PANTHER" id="PTHR10587">
    <property type="entry name" value="GLYCOSYL TRANSFERASE-RELATED"/>
    <property type="match status" value="1"/>
</dbReference>
<accession>A0A7T0KPE0</accession>
<dbReference type="EMBL" id="CP064955">
    <property type="protein sequence ID" value="QPK84232.1"/>
    <property type="molecule type" value="Genomic_DNA"/>
</dbReference>
<dbReference type="GO" id="GO:0005975">
    <property type="term" value="P:carbohydrate metabolic process"/>
    <property type="evidence" value="ECO:0007669"/>
    <property type="project" value="InterPro"/>
</dbReference>
<feature type="domain" description="NodB homology" evidence="1">
    <location>
        <begin position="88"/>
        <end position="281"/>
    </location>
</feature>
<evidence type="ECO:0000313" key="3">
    <source>
        <dbReference type="Proteomes" id="UP000594586"/>
    </source>
</evidence>
<name>A0A7T0KPE0_9CORY</name>
<dbReference type="PROSITE" id="PS51677">
    <property type="entry name" value="NODB"/>
    <property type="match status" value="1"/>
</dbReference>
<evidence type="ECO:0000313" key="2">
    <source>
        <dbReference type="EMBL" id="QPK84232.1"/>
    </source>
</evidence>
<dbReference type="CDD" id="cd10955">
    <property type="entry name" value="CE4_BH0857_like"/>
    <property type="match status" value="1"/>
</dbReference>
<dbReference type="AlphaFoldDB" id="A0A7T0KPE0"/>
<gene>
    <name evidence="2" type="ORF">G7Y29_02390</name>
</gene>
<dbReference type="SUPFAM" id="SSF88713">
    <property type="entry name" value="Glycoside hydrolase/deacetylase"/>
    <property type="match status" value="1"/>
</dbReference>